<reference evidence="2 3" key="1">
    <citation type="journal article" date="2016" name="Mol. Biol. Evol.">
        <title>Comparative Genomics of Early-Diverging Mushroom-Forming Fungi Provides Insights into the Origins of Lignocellulose Decay Capabilities.</title>
        <authorList>
            <person name="Nagy L.G."/>
            <person name="Riley R."/>
            <person name="Tritt A."/>
            <person name="Adam C."/>
            <person name="Daum C."/>
            <person name="Floudas D."/>
            <person name="Sun H."/>
            <person name="Yadav J.S."/>
            <person name="Pangilinan J."/>
            <person name="Larsson K.H."/>
            <person name="Matsuura K."/>
            <person name="Barry K."/>
            <person name="Labutti K."/>
            <person name="Kuo R."/>
            <person name="Ohm R.A."/>
            <person name="Bhattacharya S.S."/>
            <person name="Shirouzu T."/>
            <person name="Yoshinaga Y."/>
            <person name="Martin F.M."/>
            <person name="Grigoriev I.V."/>
            <person name="Hibbett D.S."/>
        </authorList>
    </citation>
    <scope>NUCLEOTIDE SEQUENCE [LARGE SCALE GENOMIC DNA]</scope>
    <source>
        <strain evidence="2 3">CBS 109695</strain>
    </source>
</reference>
<keyword evidence="3" id="KW-1185">Reference proteome</keyword>
<protein>
    <recommendedName>
        <fullName evidence="1">F-box domain-containing protein</fullName>
    </recommendedName>
</protein>
<accession>A0A166CSD1</accession>
<dbReference type="Gene3D" id="1.20.1280.50">
    <property type="match status" value="1"/>
</dbReference>
<evidence type="ECO:0000259" key="1">
    <source>
        <dbReference type="Pfam" id="PF12937"/>
    </source>
</evidence>
<dbReference type="AlphaFoldDB" id="A0A166CSD1"/>
<proteinExistence type="predicted"/>
<evidence type="ECO:0000313" key="2">
    <source>
        <dbReference type="EMBL" id="KZP13952.1"/>
    </source>
</evidence>
<dbReference type="InterPro" id="IPR001810">
    <property type="entry name" value="F-box_dom"/>
</dbReference>
<sequence length="499" mass="56368">MPTQRAGHSNPATADPTAYPLAAQHLPLPKSCGSCIYPSFSDKDPMRYRDPIITHPPPPMAMATPYFSPSDANKQIVKRAMGCLVHQKYQVAARLQHIFQPTHPVNNQLIQARRRCMEANFIIDHSYAAYESILPSIRKIPNHILIAIFMECVPNQTDSRIVLALSHVCRRWRDVACRHTPVLWSNISLVVNLHHLSSFQNGANFIELCIPRSPAAYPLRLRLSVGLEPKTYGNRIPHREKLDTLQHHPRFWSLVKALAASAPLWQDVTIASSPSVLKLLERAILTISPRCSFPILCHLGIDLQIKRDEDRAGYPILLFAKAPRLRQVTYSRMDVKLGLVVLPWKQLRHFSAPAFLDLKMLLRLCPNLDHCQALVTQAVYEGPPDLQHKLLQILDLQVSGEGAFELFFGHCALPSLVEMHLHSDLYRPGFWSQSVFDGFLLRSGCTLRKLVLDFQGLTTPDLLAILESVPTLFELHVIDRPTEDLLPSLITSSSWNGWP</sequence>
<dbReference type="OrthoDB" id="2938304at2759"/>
<dbReference type="Pfam" id="PF12937">
    <property type="entry name" value="F-box-like"/>
    <property type="match status" value="1"/>
</dbReference>
<gene>
    <name evidence="2" type="ORF">FIBSPDRAFT_960133</name>
</gene>
<feature type="domain" description="F-box" evidence="1">
    <location>
        <begin position="138"/>
        <end position="189"/>
    </location>
</feature>
<evidence type="ECO:0000313" key="3">
    <source>
        <dbReference type="Proteomes" id="UP000076532"/>
    </source>
</evidence>
<name>A0A166CSD1_9AGAM</name>
<dbReference type="Proteomes" id="UP000076532">
    <property type="component" value="Unassembled WGS sequence"/>
</dbReference>
<dbReference type="EMBL" id="KV417625">
    <property type="protein sequence ID" value="KZP13952.1"/>
    <property type="molecule type" value="Genomic_DNA"/>
</dbReference>
<organism evidence="2 3">
    <name type="scientific">Athelia psychrophila</name>
    <dbReference type="NCBI Taxonomy" id="1759441"/>
    <lineage>
        <taxon>Eukaryota</taxon>
        <taxon>Fungi</taxon>
        <taxon>Dikarya</taxon>
        <taxon>Basidiomycota</taxon>
        <taxon>Agaricomycotina</taxon>
        <taxon>Agaricomycetes</taxon>
        <taxon>Agaricomycetidae</taxon>
        <taxon>Atheliales</taxon>
        <taxon>Atheliaceae</taxon>
        <taxon>Athelia</taxon>
    </lineage>
</organism>